<dbReference type="eggNOG" id="COG0584">
    <property type="taxonomic scope" value="Bacteria"/>
</dbReference>
<dbReference type="AlphaFoldDB" id="B3JEF5"/>
<dbReference type="SUPFAM" id="SSF51695">
    <property type="entry name" value="PLC-like phosphodiesterases"/>
    <property type="match status" value="1"/>
</dbReference>
<dbReference type="GO" id="GO:0006629">
    <property type="term" value="P:lipid metabolic process"/>
    <property type="evidence" value="ECO:0007669"/>
    <property type="project" value="InterPro"/>
</dbReference>
<comment type="caution">
    <text evidence="3">The sequence shown here is derived from an EMBL/GenBank/DDBJ whole genome shotgun (WGS) entry which is preliminary data.</text>
</comment>
<name>B3JEF5_9BACT</name>
<dbReference type="EMBL" id="ABIY02000022">
    <property type="protein sequence ID" value="EDV02687.1"/>
    <property type="molecule type" value="Genomic_DNA"/>
</dbReference>
<feature type="chain" id="PRO_5002789863" evidence="1">
    <location>
        <begin position="24"/>
        <end position="256"/>
    </location>
</feature>
<protein>
    <submittedName>
        <fullName evidence="3">Glycerophosphodiester phosphodiesterase family protein</fullName>
    </submittedName>
</protein>
<dbReference type="GO" id="GO:0008081">
    <property type="term" value="F:phosphoric diester hydrolase activity"/>
    <property type="evidence" value="ECO:0007669"/>
    <property type="project" value="InterPro"/>
</dbReference>
<proteinExistence type="predicted"/>
<dbReference type="Proteomes" id="UP000003146">
    <property type="component" value="Unassembled WGS sequence"/>
</dbReference>
<dbReference type="PANTHER" id="PTHR46211">
    <property type="entry name" value="GLYCEROPHOSPHORYL DIESTER PHOSPHODIESTERASE"/>
    <property type="match status" value="1"/>
</dbReference>
<evidence type="ECO:0000259" key="2">
    <source>
        <dbReference type="PROSITE" id="PS51704"/>
    </source>
</evidence>
<reference evidence="3 4" key="2">
    <citation type="submission" date="2008-04" db="EMBL/GenBank/DDBJ databases">
        <authorList>
            <person name="Fulton L."/>
            <person name="Clifton S."/>
            <person name="Fulton B."/>
            <person name="Xu J."/>
            <person name="Minx P."/>
            <person name="Pepin K.H."/>
            <person name="Johnson M."/>
            <person name="Thiruvilangam P."/>
            <person name="Bhonagiri V."/>
            <person name="Nash W.E."/>
            <person name="Mardis E.R."/>
            <person name="Wilson R.K."/>
        </authorList>
    </citation>
    <scope>NUCLEOTIDE SEQUENCE [LARGE SCALE GENOMIC DNA]</scope>
    <source>
        <strain evidence="3 4">DSM 17136</strain>
    </source>
</reference>
<evidence type="ECO:0000256" key="1">
    <source>
        <dbReference type="SAM" id="SignalP"/>
    </source>
</evidence>
<dbReference type="InterPro" id="IPR017946">
    <property type="entry name" value="PLC-like_Pdiesterase_TIM-brl"/>
</dbReference>
<keyword evidence="1" id="KW-0732">Signal</keyword>
<organism evidence="3 4">
    <name type="scientific">Phocaeicola coprocola DSM 17136</name>
    <dbReference type="NCBI Taxonomy" id="470145"/>
    <lineage>
        <taxon>Bacteria</taxon>
        <taxon>Pseudomonadati</taxon>
        <taxon>Bacteroidota</taxon>
        <taxon>Bacteroidia</taxon>
        <taxon>Bacteroidales</taxon>
        <taxon>Bacteroidaceae</taxon>
        <taxon>Phocaeicola</taxon>
    </lineage>
</organism>
<dbReference type="STRING" id="470145.BACCOP_00246"/>
<evidence type="ECO:0000313" key="4">
    <source>
        <dbReference type="Proteomes" id="UP000003146"/>
    </source>
</evidence>
<dbReference type="PROSITE" id="PS51704">
    <property type="entry name" value="GP_PDE"/>
    <property type="match status" value="1"/>
</dbReference>
<dbReference type="HOGENOM" id="CLU_030006_3_5_10"/>
<feature type="domain" description="GP-PDE" evidence="2">
    <location>
        <begin position="25"/>
        <end position="253"/>
    </location>
</feature>
<reference evidence="3 4" key="1">
    <citation type="submission" date="2008-04" db="EMBL/GenBank/DDBJ databases">
        <title>Draft genome sequence of Bacteroides coprocola (DSM 17136).</title>
        <authorList>
            <person name="Sudarsanam P."/>
            <person name="Ley R."/>
            <person name="Guruge J."/>
            <person name="Turnbaugh P.J."/>
            <person name="Mahowald M."/>
            <person name="Liep D."/>
            <person name="Gordon J."/>
        </authorList>
    </citation>
    <scope>NUCLEOTIDE SEQUENCE [LARGE SCALE GENOMIC DNA]</scope>
    <source>
        <strain evidence="3 4">DSM 17136</strain>
    </source>
</reference>
<evidence type="ECO:0000313" key="3">
    <source>
        <dbReference type="EMBL" id="EDV02687.1"/>
    </source>
</evidence>
<accession>B3JEF5</accession>
<feature type="signal peptide" evidence="1">
    <location>
        <begin position="1"/>
        <end position="23"/>
    </location>
</feature>
<gene>
    <name evidence="3" type="ORF">BACCOP_00246</name>
</gene>
<dbReference type="Pfam" id="PF03009">
    <property type="entry name" value="GDPD"/>
    <property type="match status" value="1"/>
</dbReference>
<dbReference type="Gene3D" id="3.20.20.190">
    <property type="entry name" value="Phosphatidylinositol (PI) phosphodiesterase"/>
    <property type="match status" value="1"/>
</dbReference>
<dbReference type="PANTHER" id="PTHR46211:SF1">
    <property type="entry name" value="GLYCEROPHOSPHODIESTER PHOSPHODIESTERASE, CYTOPLASMIC"/>
    <property type="match status" value="1"/>
</dbReference>
<sequence length="256" mass="28383">MIMKTRNLLMACACALFTLAGQAQTQVIAHRGFWKAEGSAQNSIAGLKKAAEAKVYGSEFDVQLTADGVVVVNHDDAIDGLVIGETAYDKLKDLKLKNGEKLPTLADYLEAGKKLPDVQLILEIKPHKTKAQEDQIAETTVKMVKEYGLEKQVEYISFSMNICEQLARLTPKSEIAYLKSDIAPKDVKAKGANGIDYHYKAFEKHPEWVKEAHELGMKVNVWTVNNEKDMKKMIDLNVDYITTDQPLEAAALVAGK</sequence>
<dbReference type="InterPro" id="IPR030395">
    <property type="entry name" value="GP_PDE_dom"/>
</dbReference>